<keyword evidence="1" id="KW-0175">Coiled coil</keyword>
<evidence type="ECO:0000256" key="1">
    <source>
        <dbReference type="SAM" id="Coils"/>
    </source>
</evidence>
<keyword evidence="3" id="KW-1185">Reference proteome</keyword>
<evidence type="ECO:0000313" key="3">
    <source>
        <dbReference type="Proteomes" id="UP000708208"/>
    </source>
</evidence>
<feature type="coiled-coil region" evidence="1">
    <location>
        <begin position="16"/>
        <end position="50"/>
    </location>
</feature>
<dbReference type="AlphaFoldDB" id="A0A8J2PD99"/>
<name>A0A8J2PD99_9HEXA</name>
<evidence type="ECO:0000313" key="2">
    <source>
        <dbReference type="EMBL" id="CAG7824592.1"/>
    </source>
</evidence>
<accession>A0A8J2PD99</accession>
<dbReference type="EMBL" id="CAJVCH010533421">
    <property type="protein sequence ID" value="CAG7824592.1"/>
    <property type="molecule type" value="Genomic_DNA"/>
</dbReference>
<comment type="caution">
    <text evidence="2">The sequence shown here is derived from an EMBL/GenBank/DDBJ whole genome shotgun (WGS) entry which is preliminary data.</text>
</comment>
<feature type="non-terminal residue" evidence="2">
    <location>
        <position position="1"/>
    </location>
</feature>
<sequence>LVIAGKAVAATNVERLVKIKDRAVEETRILNELEKQVKLNFQDFQALQKNFNKAMDDPDPSNGPR</sequence>
<protein>
    <submittedName>
        <fullName evidence="2">Uncharacterized protein</fullName>
    </submittedName>
</protein>
<reference evidence="2" key="1">
    <citation type="submission" date="2021-06" db="EMBL/GenBank/DDBJ databases">
        <authorList>
            <person name="Hodson N. C."/>
            <person name="Mongue J. A."/>
            <person name="Jaron S. K."/>
        </authorList>
    </citation>
    <scope>NUCLEOTIDE SEQUENCE</scope>
</reference>
<proteinExistence type="predicted"/>
<gene>
    <name evidence="2" type="ORF">AFUS01_LOCUS34741</name>
</gene>
<organism evidence="2 3">
    <name type="scientific">Allacma fusca</name>
    <dbReference type="NCBI Taxonomy" id="39272"/>
    <lineage>
        <taxon>Eukaryota</taxon>
        <taxon>Metazoa</taxon>
        <taxon>Ecdysozoa</taxon>
        <taxon>Arthropoda</taxon>
        <taxon>Hexapoda</taxon>
        <taxon>Collembola</taxon>
        <taxon>Symphypleona</taxon>
        <taxon>Sminthuridae</taxon>
        <taxon>Allacma</taxon>
    </lineage>
</organism>
<dbReference type="Proteomes" id="UP000708208">
    <property type="component" value="Unassembled WGS sequence"/>
</dbReference>